<dbReference type="PROSITE" id="PS50011">
    <property type="entry name" value="PROTEIN_KINASE_DOM"/>
    <property type="match status" value="1"/>
</dbReference>
<dbReference type="Pfam" id="PF00069">
    <property type="entry name" value="Pkinase"/>
    <property type="match status" value="1"/>
</dbReference>
<keyword evidence="3" id="KW-0808">Transferase</keyword>
<feature type="compositionally biased region" description="Acidic residues" evidence="14">
    <location>
        <begin position="510"/>
        <end position="519"/>
    </location>
</feature>
<feature type="region of interest" description="Disordered" evidence="14">
    <location>
        <begin position="510"/>
        <end position="530"/>
    </location>
</feature>
<evidence type="ECO:0000256" key="6">
    <source>
        <dbReference type="ARBA" id="ARBA00022777"/>
    </source>
</evidence>
<dbReference type="InterPro" id="IPR017441">
    <property type="entry name" value="Protein_kinase_ATP_BS"/>
</dbReference>
<evidence type="ECO:0000313" key="16">
    <source>
        <dbReference type="WBParaSite" id="maker-PairedContig_1264-snap-gene-1.17-mRNA-1"/>
    </source>
</evidence>
<keyword evidence="8" id="KW-0460">Magnesium</keyword>
<keyword evidence="6" id="KW-0418">Kinase</keyword>
<dbReference type="AlphaFoldDB" id="A0A1I8EBC5"/>
<evidence type="ECO:0000256" key="8">
    <source>
        <dbReference type="ARBA" id="ARBA00022842"/>
    </source>
</evidence>
<feature type="compositionally biased region" description="Acidic residues" evidence="14">
    <location>
        <begin position="796"/>
        <end position="807"/>
    </location>
</feature>
<feature type="domain" description="Protein kinase" evidence="15">
    <location>
        <begin position="140"/>
        <end position="410"/>
    </location>
</feature>
<dbReference type="PROSITE" id="PS00107">
    <property type="entry name" value="PROTEIN_KINASE_ATP"/>
    <property type="match status" value="1"/>
</dbReference>
<dbReference type="PROSITE" id="PS00108">
    <property type="entry name" value="PROTEIN_KINASE_ST"/>
    <property type="match status" value="1"/>
</dbReference>
<dbReference type="GO" id="GO:0005737">
    <property type="term" value="C:cytoplasm"/>
    <property type="evidence" value="ECO:0007669"/>
    <property type="project" value="TreeGrafter"/>
</dbReference>
<dbReference type="Gene3D" id="3.30.200.20">
    <property type="entry name" value="Phosphorylase Kinase, domain 1"/>
    <property type="match status" value="1"/>
</dbReference>
<evidence type="ECO:0000256" key="4">
    <source>
        <dbReference type="ARBA" id="ARBA00022723"/>
    </source>
</evidence>
<evidence type="ECO:0000256" key="11">
    <source>
        <dbReference type="ARBA" id="ARBA00047899"/>
    </source>
</evidence>
<comment type="catalytic activity">
    <reaction evidence="12">
        <text>L-seryl-[protein] + ATP = O-phospho-L-seryl-[protein] + ADP + H(+)</text>
        <dbReference type="Rhea" id="RHEA:17989"/>
        <dbReference type="Rhea" id="RHEA-COMP:9863"/>
        <dbReference type="Rhea" id="RHEA-COMP:11604"/>
        <dbReference type="ChEBI" id="CHEBI:15378"/>
        <dbReference type="ChEBI" id="CHEBI:29999"/>
        <dbReference type="ChEBI" id="CHEBI:30616"/>
        <dbReference type="ChEBI" id="CHEBI:83421"/>
        <dbReference type="ChEBI" id="CHEBI:456216"/>
        <dbReference type="EC" id="2.7.11.1"/>
    </reaction>
</comment>
<dbReference type="EC" id="2.7.11.1" evidence="1"/>
<reference evidence="16" key="1">
    <citation type="submission" date="2016-11" db="UniProtKB">
        <authorList>
            <consortium name="WormBaseParasite"/>
        </authorList>
    </citation>
    <scope>IDENTIFICATION</scope>
    <source>
        <strain evidence="16">pt0022</strain>
    </source>
</reference>
<dbReference type="InterPro" id="IPR050339">
    <property type="entry name" value="CC_SR_Kinase"/>
</dbReference>
<dbReference type="GO" id="GO:0110031">
    <property type="term" value="P:negative regulation of G2/MI transition of meiotic cell cycle"/>
    <property type="evidence" value="ECO:0007669"/>
    <property type="project" value="TreeGrafter"/>
</dbReference>
<dbReference type="GO" id="GO:0046872">
    <property type="term" value="F:metal ion binding"/>
    <property type="evidence" value="ECO:0007669"/>
    <property type="project" value="UniProtKB-KW"/>
</dbReference>
<evidence type="ECO:0000256" key="2">
    <source>
        <dbReference type="ARBA" id="ARBA00022527"/>
    </source>
</evidence>
<dbReference type="PANTHER" id="PTHR11042">
    <property type="entry name" value="EUKARYOTIC TRANSLATION INITIATION FACTOR 2-ALPHA KINASE EIF2-ALPHA KINASE -RELATED"/>
    <property type="match status" value="1"/>
</dbReference>
<evidence type="ECO:0000256" key="7">
    <source>
        <dbReference type="ARBA" id="ARBA00022840"/>
    </source>
</evidence>
<name>A0A1I8EBC5_WUCBA</name>
<dbReference type="SUPFAM" id="SSF56112">
    <property type="entry name" value="Protein kinase-like (PK-like)"/>
    <property type="match status" value="1"/>
</dbReference>
<comment type="similarity">
    <text evidence="10">Belongs to the protein kinase superfamily. Ser/Thr protein kinase family. GCN2 subfamily.</text>
</comment>
<dbReference type="GO" id="GO:0005634">
    <property type="term" value="C:nucleus"/>
    <property type="evidence" value="ECO:0007669"/>
    <property type="project" value="TreeGrafter"/>
</dbReference>
<dbReference type="InterPro" id="IPR011009">
    <property type="entry name" value="Kinase-like_dom_sf"/>
</dbReference>
<proteinExistence type="inferred from homology"/>
<keyword evidence="9" id="KW-0131">Cell cycle</keyword>
<evidence type="ECO:0000256" key="1">
    <source>
        <dbReference type="ARBA" id="ARBA00012513"/>
    </source>
</evidence>
<evidence type="ECO:0000256" key="10">
    <source>
        <dbReference type="ARBA" id="ARBA00037982"/>
    </source>
</evidence>
<dbReference type="GO" id="GO:0004674">
    <property type="term" value="F:protein serine/threonine kinase activity"/>
    <property type="evidence" value="ECO:0007669"/>
    <property type="project" value="UniProtKB-KW"/>
</dbReference>
<comment type="catalytic activity">
    <reaction evidence="11">
        <text>L-threonyl-[protein] + ATP = O-phospho-L-threonyl-[protein] + ADP + H(+)</text>
        <dbReference type="Rhea" id="RHEA:46608"/>
        <dbReference type="Rhea" id="RHEA-COMP:11060"/>
        <dbReference type="Rhea" id="RHEA-COMP:11605"/>
        <dbReference type="ChEBI" id="CHEBI:15378"/>
        <dbReference type="ChEBI" id="CHEBI:30013"/>
        <dbReference type="ChEBI" id="CHEBI:30616"/>
        <dbReference type="ChEBI" id="CHEBI:61977"/>
        <dbReference type="ChEBI" id="CHEBI:456216"/>
        <dbReference type="EC" id="2.7.11.1"/>
    </reaction>
</comment>
<evidence type="ECO:0000256" key="5">
    <source>
        <dbReference type="ARBA" id="ARBA00022741"/>
    </source>
</evidence>
<accession>A0A1I8EBC5</accession>
<dbReference type="WBParaSite" id="maker-PairedContig_1264-snap-gene-1.17-mRNA-1">
    <property type="protein sequence ID" value="maker-PairedContig_1264-snap-gene-1.17-mRNA-1"/>
    <property type="gene ID" value="maker-PairedContig_1264-snap-gene-1.17"/>
</dbReference>
<keyword evidence="4" id="KW-0479">Metal-binding</keyword>
<dbReference type="GO" id="GO:0005524">
    <property type="term" value="F:ATP binding"/>
    <property type="evidence" value="ECO:0007669"/>
    <property type="project" value="UniProtKB-UniRule"/>
</dbReference>
<dbReference type="SMART" id="SM00220">
    <property type="entry name" value="S_TKc"/>
    <property type="match status" value="1"/>
</dbReference>
<evidence type="ECO:0000259" key="15">
    <source>
        <dbReference type="PROSITE" id="PS50011"/>
    </source>
</evidence>
<dbReference type="InterPro" id="IPR008271">
    <property type="entry name" value="Ser/Thr_kinase_AS"/>
</dbReference>
<dbReference type="InterPro" id="IPR000719">
    <property type="entry name" value="Prot_kinase_dom"/>
</dbReference>
<organism evidence="16">
    <name type="scientific">Wuchereria bancrofti</name>
    <dbReference type="NCBI Taxonomy" id="6293"/>
    <lineage>
        <taxon>Eukaryota</taxon>
        <taxon>Metazoa</taxon>
        <taxon>Ecdysozoa</taxon>
        <taxon>Nematoda</taxon>
        <taxon>Chromadorea</taxon>
        <taxon>Rhabditida</taxon>
        <taxon>Spirurina</taxon>
        <taxon>Spiruromorpha</taxon>
        <taxon>Filarioidea</taxon>
        <taxon>Onchocercidae</taxon>
        <taxon>Wuchereria</taxon>
    </lineage>
</organism>
<keyword evidence="5 13" id="KW-0547">Nucleotide-binding</keyword>
<evidence type="ECO:0000256" key="9">
    <source>
        <dbReference type="ARBA" id="ARBA00023306"/>
    </source>
</evidence>
<protein>
    <recommendedName>
        <fullName evidence="1">non-specific serine/threonine protein kinase</fullName>
        <ecNumber evidence="1">2.7.11.1</ecNumber>
    </recommendedName>
</protein>
<keyword evidence="7 13" id="KW-0067">ATP-binding</keyword>
<dbReference type="PANTHER" id="PTHR11042:SF183">
    <property type="entry name" value="MEMBRANE-ASSOCIATED TYROSINE- AND THREONINE-SPECIFIC CDC2-INHIBITORY KINASE"/>
    <property type="match status" value="1"/>
</dbReference>
<evidence type="ECO:0000256" key="14">
    <source>
        <dbReference type="SAM" id="MobiDB-lite"/>
    </source>
</evidence>
<evidence type="ECO:0000256" key="12">
    <source>
        <dbReference type="ARBA" id="ARBA00048679"/>
    </source>
</evidence>
<dbReference type="Gene3D" id="1.10.510.10">
    <property type="entry name" value="Transferase(Phosphotransferase) domain 1"/>
    <property type="match status" value="1"/>
</dbReference>
<sequence>MSFSGKPANRDICEQQQLCINISDKDDKDKNGQLTPTHRTHADTAKIENGNRITVTPDTLSIGSRIMQILNSVHKKPATPDYTRISHHRTCQQTSCRLLRFPNNEPPKGPFFISFKKKPVMVETNYYNESFRSSFFDQTFLNPRCIGKGSFGEVFKALSKDDKRWYAVKITVEPFRSPADREVKLREVQKHELLPKHPNLVSFVRAWEEYGFLYIQTELCQCSLLDYKMKVGTIPEKDLWLFFGDIALAVCYLHRHELLHVDIKPQNIMVSFEGICKLGDFSLIVDLHKHPREEEGDGKYLAPEVLQKGAHKPSDIFSLGMTMIDICTDLELPNSGDLWQGFRYKNIYHEFTEGIFFNFRPLDNLYFVYIKVHFAVVDVPPALLDVILLLLETDPNKRPTAEEICKIPMIAKSIRERQYKYVKRNMWWMLLAIAYSSLLASSWIVQPTRTTMMHAATYLKRMYSYRCRCSAFHRIFRPTCDESPMFKYGIIPRVNDSSRLQLKFEEDDDDYKYDETETDSGDKMETSQSEDELVNIMETSISEELHHDEFEAVSRMDIDIPSPSSMESVREFMQNDYGEDTNSLTNLFHNKATFCQFGAAGDIFKKHDCNILHGEEISVEKISNKENSFIPENFELQQDISACDILEYEDHELPSTSESMSASSGFLDRPKSSELPPSDEASPLRDGYITPPSSASPSPFVCKTPARGRFDDSDEQRLRHYYWWRESFRSPTRRTHQEAVETAGSKNDASPEAPNENQPSGLEAGLVQSVGDATRRRAYFHMREPSPPAKRTQINNEDDTGANEDQTDDSKSRHQAHV</sequence>
<evidence type="ECO:0000256" key="13">
    <source>
        <dbReference type="PROSITE-ProRule" id="PRU10141"/>
    </source>
</evidence>
<feature type="compositionally biased region" description="Polar residues" evidence="14">
    <location>
        <begin position="654"/>
        <end position="664"/>
    </location>
</feature>
<keyword evidence="2" id="KW-0723">Serine/threonine-protein kinase</keyword>
<evidence type="ECO:0000256" key="3">
    <source>
        <dbReference type="ARBA" id="ARBA00022679"/>
    </source>
</evidence>
<dbReference type="STRING" id="6293.A0A1I8EBC5"/>
<feature type="region of interest" description="Disordered" evidence="14">
    <location>
        <begin position="653"/>
        <end position="710"/>
    </location>
</feature>
<feature type="binding site" evidence="13">
    <location>
        <position position="169"/>
    </location>
    <ligand>
        <name>ATP</name>
        <dbReference type="ChEBI" id="CHEBI:30616"/>
    </ligand>
</feature>
<dbReference type="GO" id="GO:0051321">
    <property type="term" value="P:meiotic cell cycle"/>
    <property type="evidence" value="ECO:0007669"/>
    <property type="project" value="TreeGrafter"/>
</dbReference>
<feature type="region of interest" description="Disordered" evidence="14">
    <location>
        <begin position="732"/>
        <end position="818"/>
    </location>
</feature>